<dbReference type="Proteomes" id="UP000824469">
    <property type="component" value="Unassembled WGS sequence"/>
</dbReference>
<dbReference type="AlphaFoldDB" id="A0AA38LKG9"/>
<comment type="caution">
    <text evidence="2">The sequence shown here is derived from an EMBL/GenBank/DDBJ whole genome shotgun (WGS) entry which is preliminary data.</text>
</comment>
<organism evidence="2 3">
    <name type="scientific">Taxus chinensis</name>
    <name type="common">Chinese yew</name>
    <name type="synonym">Taxus wallichiana var. chinensis</name>
    <dbReference type="NCBI Taxonomy" id="29808"/>
    <lineage>
        <taxon>Eukaryota</taxon>
        <taxon>Viridiplantae</taxon>
        <taxon>Streptophyta</taxon>
        <taxon>Embryophyta</taxon>
        <taxon>Tracheophyta</taxon>
        <taxon>Spermatophyta</taxon>
        <taxon>Pinopsida</taxon>
        <taxon>Pinidae</taxon>
        <taxon>Conifers II</taxon>
        <taxon>Cupressales</taxon>
        <taxon>Taxaceae</taxon>
        <taxon>Taxus</taxon>
    </lineage>
</organism>
<feature type="non-terminal residue" evidence="2">
    <location>
        <position position="1"/>
    </location>
</feature>
<reference evidence="2 3" key="1">
    <citation type="journal article" date="2021" name="Nat. Plants">
        <title>The Taxus genome provides insights into paclitaxel biosynthesis.</title>
        <authorList>
            <person name="Xiong X."/>
            <person name="Gou J."/>
            <person name="Liao Q."/>
            <person name="Li Y."/>
            <person name="Zhou Q."/>
            <person name="Bi G."/>
            <person name="Li C."/>
            <person name="Du R."/>
            <person name="Wang X."/>
            <person name="Sun T."/>
            <person name="Guo L."/>
            <person name="Liang H."/>
            <person name="Lu P."/>
            <person name="Wu Y."/>
            <person name="Zhang Z."/>
            <person name="Ro D.K."/>
            <person name="Shang Y."/>
            <person name="Huang S."/>
            <person name="Yan J."/>
        </authorList>
    </citation>
    <scope>NUCLEOTIDE SEQUENCE [LARGE SCALE GENOMIC DNA]</scope>
    <source>
        <strain evidence="2">Ta-2019</strain>
    </source>
</reference>
<dbReference type="EMBL" id="JAHRHJ020000002">
    <property type="protein sequence ID" value="KAH9325715.1"/>
    <property type="molecule type" value="Genomic_DNA"/>
</dbReference>
<gene>
    <name evidence="2" type="ORF">KI387_005893</name>
</gene>
<feature type="non-terminal residue" evidence="2">
    <location>
        <position position="51"/>
    </location>
</feature>
<evidence type="ECO:0000313" key="2">
    <source>
        <dbReference type="EMBL" id="KAH9325715.1"/>
    </source>
</evidence>
<sequence>RGEVVAWRGVASASASASDPSGGRTATGIGSRVLEYLKKQYLEASKMQPPP</sequence>
<keyword evidence="3" id="KW-1185">Reference proteome</keyword>
<name>A0AA38LKG9_TAXCH</name>
<evidence type="ECO:0000256" key="1">
    <source>
        <dbReference type="SAM" id="MobiDB-lite"/>
    </source>
</evidence>
<proteinExistence type="predicted"/>
<protein>
    <submittedName>
        <fullName evidence="2">Uncharacterized protein</fullName>
    </submittedName>
</protein>
<feature type="region of interest" description="Disordered" evidence="1">
    <location>
        <begin position="1"/>
        <end position="28"/>
    </location>
</feature>
<evidence type="ECO:0000313" key="3">
    <source>
        <dbReference type="Proteomes" id="UP000824469"/>
    </source>
</evidence>
<accession>A0AA38LKG9</accession>